<keyword evidence="1" id="KW-0732">Signal</keyword>
<accession>A0A3A8G219</accession>
<protein>
    <recommendedName>
        <fullName evidence="4">Lipoprotein</fullName>
    </recommendedName>
</protein>
<proteinExistence type="predicted"/>
<organism evidence="2 3">
    <name type="scientific">Acinetobacter cumulans</name>
    <dbReference type="NCBI Taxonomy" id="2136182"/>
    <lineage>
        <taxon>Bacteria</taxon>
        <taxon>Pseudomonadati</taxon>
        <taxon>Pseudomonadota</taxon>
        <taxon>Gammaproteobacteria</taxon>
        <taxon>Moraxellales</taxon>
        <taxon>Moraxellaceae</taxon>
        <taxon>Acinetobacter</taxon>
    </lineage>
</organism>
<name>A0A3A8G219_9GAMM</name>
<dbReference type="Proteomes" id="UP000281084">
    <property type="component" value="Unassembled WGS sequence"/>
</dbReference>
<evidence type="ECO:0000313" key="2">
    <source>
        <dbReference type="EMBL" id="RKG52096.1"/>
    </source>
</evidence>
<evidence type="ECO:0000313" key="3">
    <source>
        <dbReference type="Proteomes" id="UP000281084"/>
    </source>
</evidence>
<evidence type="ECO:0008006" key="4">
    <source>
        <dbReference type="Google" id="ProtNLM"/>
    </source>
</evidence>
<gene>
    <name evidence="2" type="ORF">D7V64_10405</name>
</gene>
<reference evidence="2 3" key="1">
    <citation type="submission" date="2018-09" db="EMBL/GenBank/DDBJ databases">
        <title>The draft genome of Acinetobacter spp. strains.</title>
        <authorList>
            <person name="Qin J."/>
            <person name="Feng Y."/>
            <person name="Zong Z."/>
        </authorList>
    </citation>
    <scope>NUCLEOTIDE SEQUENCE [LARGE SCALE GENOMIC DNA]</scope>
    <source>
        <strain evidence="2 3">WCHAc060002</strain>
    </source>
</reference>
<dbReference type="AlphaFoldDB" id="A0A3A8G219"/>
<feature type="chain" id="PRO_5017211818" description="Lipoprotein" evidence="1">
    <location>
        <begin position="21"/>
        <end position="158"/>
    </location>
</feature>
<comment type="caution">
    <text evidence="2">The sequence shown here is derived from an EMBL/GenBank/DDBJ whole genome shotgun (WGS) entry which is preliminary data.</text>
</comment>
<feature type="signal peptide" evidence="1">
    <location>
        <begin position="1"/>
        <end position="20"/>
    </location>
</feature>
<dbReference type="EMBL" id="RAXZ01000013">
    <property type="protein sequence ID" value="RKG52096.1"/>
    <property type="molecule type" value="Genomic_DNA"/>
</dbReference>
<dbReference type="PROSITE" id="PS51257">
    <property type="entry name" value="PROKAR_LIPOPROTEIN"/>
    <property type="match status" value="1"/>
</dbReference>
<evidence type="ECO:0000256" key="1">
    <source>
        <dbReference type="SAM" id="SignalP"/>
    </source>
</evidence>
<sequence>MKTYCYKALFLLIICTFLSACQTVRYVTKPNYPTEASLVANAYDNGFSTELDMPYLQAYFNLKQAYQRCVAFSTDQALVFTDNRLEQEIELGTLFAKTEHGEFLQKTLVEGLGQNKTRISLFLPKQYKFAKQRFKQDIVRARGQDKACNLGVVIPIQA</sequence>